<name>Q18157_CAEEL</name>
<keyword evidence="3" id="KW-1015">Disulfide bond</keyword>
<dbReference type="CDD" id="cd19941">
    <property type="entry name" value="TIL"/>
    <property type="match status" value="2"/>
</dbReference>
<dbReference type="WormBase" id="C25E10.8">
    <property type="protein sequence ID" value="CE06870"/>
    <property type="gene ID" value="WBGene00016097"/>
</dbReference>
<keyword evidence="1" id="KW-0646">Protease inhibitor</keyword>
<dbReference type="GO" id="GO:0004867">
    <property type="term" value="F:serine-type endopeptidase inhibitor activity"/>
    <property type="evidence" value="ECO:0007669"/>
    <property type="project" value="UniProtKB-KW"/>
</dbReference>
<dbReference type="HOGENOM" id="CLU_092192_1_0_1"/>
<keyword evidence="4" id="KW-0732">Signal</keyword>
<dbReference type="KEGG" id="cel:CELE_C25E10.8"/>
<feature type="domain" description="TIL" evidence="5">
    <location>
        <begin position="82"/>
        <end position="135"/>
    </location>
</feature>
<dbReference type="PIR" id="T15609">
    <property type="entry name" value="T15609"/>
</dbReference>
<dbReference type="InterPro" id="IPR036084">
    <property type="entry name" value="Ser_inhib-like_sf"/>
</dbReference>
<evidence type="ECO:0000313" key="7">
    <source>
        <dbReference type="Proteomes" id="UP000001940"/>
    </source>
</evidence>
<dbReference type="OrthoDB" id="5912264at2759"/>
<dbReference type="IntAct" id="Q18157">
    <property type="interactions" value="2"/>
</dbReference>
<sequence length="137" mass="14948">MRTFVIIACFIAAATAANKTCGANEEMVACHDHCETQCGYTPKVCLSAQCIENACDCKKGFVRNSLGKCVDISTCTKETSKCPENETFFRCGTACEPTCEKPGPRPCTRQCIVNVCQCSSGFVRNGYRCTELKECPK</sequence>
<organism evidence="6 7">
    <name type="scientific">Caenorhabditis elegans</name>
    <dbReference type="NCBI Taxonomy" id="6239"/>
    <lineage>
        <taxon>Eukaryota</taxon>
        <taxon>Metazoa</taxon>
        <taxon>Ecdysozoa</taxon>
        <taxon>Nematoda</taxon>
        <taxon>Chromadorea</taxon>
        <taxon>Rhabditida</taxon>
        <taxon>Rhabditina</taxon>
        <taxon>Rhabditomorpha</taxon>
        <taxon>Rhabditoidea</taxon>
        <taxon>Rhabditidae</taxon>
        <taxon>Peloderinae</taxon>
        <taxon>Caenorhabditis</taxon>
    </lineage>
</organism>
<dbReference type="AGR" id="WB:WBGene00016097"/>
<evidence type="ECO:0000313" key="8">
    <source>
        <dbReference type="WormBase" id="C25E10.8"/>
    </source>
</evidence>
<evidence type="ECO:0000256" key="4">
    <source>
        <dbReference type="SAM" id="SignalP"/>
    </source>
</evidence>
<dbReference type="AlphaFoldDB" id="Q18157"/>
<dbReference type="PeptideAtlas" id="Q18157"/>
<evidence type="ECO:0000256" key="2">
    <source>
        <dbReference type="ARBA" id="ARBA00022900"/>
    </source>
</evidence>
<dbReference type="EMBL" id="BX284605">
    <property type="protein sequence ID" value="CCD65653.1"/>
    <property type="molecule type" value="Genomic_DNA"/>
</dbReference>
<dbReference type="InterPro" id="IPR051368">
    <property type="entry name" value="SerProtInhib-TIL_Domain"/>
</dbReference>
<dbReference type="OMA" id="FCKKGYY"/>
<evidence type="ECO:0000256" key="3">
    <source>
        <dbReference type="ARBA" id="ARBA00023157"/>
    </source>
</evidence>
<accession>Q18157</accession>
<dbReference type="Gene3D" id="2.10.25.10">
    <property type="entry name" value="Laminin"/>
    <property type="match status" value="2"/>
</dbReference>
<dbReference type="FunCoup" id="Q18157">
    <property type="interactions" value="3"/>
</dbReference>
<feature type="signal peptide" evidence="4">
    <location>
        <begin position="1"/>
        <end position="16"/>
    </location>
</feature>
<feature type="domain" description="TIL" evidence="5">
    <location>
        <begin position="21"/>
        <end position="75"/>
    </location>
</feature>
<feature type="chain" id="PRO_5004186741" evidence="4">
    <location>
        <begin position="17"/>
        <end position="137"/>
    </location>
</feature>
<protein>
    <submittedName>
        <fullName evidence="6">TIL domain-containing protein</fullName>
    </submittedName>
</protein>
<dbReference type="PhylomeDB" id="Q18157"/>
<keyword evidence="2" id="KW-0722">Serine protease inhibitor</keyword>
<dbReference type="Pfam" id="PF01826">
    <property type="entry name" value="TIL"/>
    <property type="match status" value="2"/>
</dbReference>
<dbReference type="DIP" id="DIP-24937N"/>
<dbReference type="InterPro" id="IPR002919">
    <property type="entry name" value="TIL_dom"/>
</dbReference>
<dbReference type="Proteomes" id="UP000001940">
    <property type="component" value="Chromosome V"/>
</dbReference>
<reference evidence="6 7" key="1">
    <citation type="journal article" date="1998" name="Science">
        <title>Genome sequence of the nematode C. elegans: a platform for investigating biology.</title>
        <authorList>
            <consortium name="The C. elegans sequencing consortium"/>
            <person name="Sulson J.E."/>
            <person name="Waterston R."/>
        </authorList>
    </citation>
    <scope>NUCLEOTIDE SEQUENCE [LARGE SCALE GENOMIC DNA]</scope>
    <source>
        <strain evidence="6 7">Bristol N2</strain>
    </source>
</reference>
<dbReference type="UCSC" id="C25E10.8.1">
    <property type="organism name" value="c. elegans"/>
</dbReference>
<dbReference type="Bgee" id="WBGene00016097">
    <property type="expression patterns" value="Expressed in adult organism and 2 other cell types or tissues"/>
</dbReference>
<dbReference type="CTD" id="182892"/>
<proteinExistence type="evidence at protein level"/>
<dbReference type="RefSeq" id="NP_001370492.1">
    <property type="nucleotide sequence ID" value="NM_001383365.2"/>
</dbReference>
<dbReference type="eggNOG" id="ENOG502SEN9">
    <property type="taxonomic scope" value="Eukaryota"/>
</dbReference>
<dbReference type="STRING" id="6239.C25E10.8.1"/>
<dbReference type="PaxDb" id="6239-C25E10.8.1"/>
<gene>
    <name evidence="6 8" type="ORF">C25E10.8</name>
    <name evidence="6" type="ORF">CELE_C25E10.8</name>
</gene>
<dbReference type="InParanoid" id="Q18157"/>
<keyword evidence="9" id="KW-1267">Proteomics identification</keyword>
<dbReference type="PANTHER" id="PTHR23259">
    <property type="entry name" value="RIDDLE"/>
    <property type="match status" value="1"/>
</dbReference>
<dbReference type="GeneID" id="182892"/>
<evidence type="ECO:0007829" key="9">
    <source>
        <dbReference type="PeptideAtlas" id="Q18157"/>
    </source>
</evidence>
<evidence type="ECO:0000256" key="1">
    <source>
        <dbReference type="ARBA" id="ARBA00022690"/>
    </source>
</evidence>
<evidence type="ECO:0000313" key="6">
    <source>
        <dbReference type="EMBL" id="CCD65653.1"/>
    </source>
</evidence>
<evidence type="ECO:0000259" key="5">
    <source>
        <dbReference type="Pfam" id="PF01826"/>
    </source>
</evidence>
<dbReference type="SUPFAM" id="SSF57567">
    <property type="entry name" value="Serine protease inhibitors"/>
    <property type="match status" value="2"/>
</dbReference>
<dbReference type="PANTHER" id="PTHR23259:SF75">
    <property type="entry name" value="SERINE PROTEASE INHIBITOR SWM-1-RELATED"/>
    <property type="match status" value="1"/>
</dbReference>
<keyword evidence="7" id="KW-1185">Reference proteome</keyword>